<dbReference type="PANTHER" id="PTHR11220">
    <property type="entry name" value="HEME-BINDING PROTEIN-RELATED"/>
    <property type="match status" value="1"/>
</dbReference>
<dbReference type="PANTHER" id="PTHR11220:SF54">
    <property type="entry name" value="OS02G0533200 PROTEIN"/>
    <property type="match status" value="1"/>
</dbReference>
<organism evidence="2 3">
    <name type="scientific">Corchorus olitorius</name>
    <dbReference type="NCBI Taxonomy" id="93759"/>
    <lineage>
        <taxon>Eukaryota</taxon>
        <taxon>Viridiplantae</taxon>
        <taxon>Streptophyta</taxon>
        <taxon>Embryophyta</taxon>
        <taxon>Tracheophyta</taxon>
        <taxon>Spermatophyta</taxon>
        <taxon>Magnoliopsida</taxon>
        <taxon>eudicotyledons</taxon>
        <taxon>Gunneridae</taxon>
        <taxon>Pentapetalae</taxon>
        <taxon>rosids</taxon>
        <taxon>malvids</taxon>
        <taxon>Malvales</taxon>
        <taxon>Malvaceae</taxon>
        <taxon>Grewioideae</taxon>
        <taxon>Apeibeae</taxon>
        <taxon>Corchorus</taxon>
    </lineage>
</organism>
<dbReference type="Pfam" id="PF04832">
    <property type="entry name" value="SOUL"/>
    <property type="match status" value="3"/>
</dbReference>
<sequence length="329" mass="37072">MLLFQPSMAAQSLPKTLAFSSIQSPNTNRASLNIAKSMATTERTATSTSTITLAPPQRRTMSATEARISLVFALASQASSVSQRLLMDLATETAKYVFPKRFESRNLEEALMTVPDLETVRFKVLSRTDQYEIREVEPYFIAETTMPGKTGFDLNGASQSFNVLAEYLFGKNINKEKMEMTTPVFTSRAAQSDGERMEMTTPVITKKDKNQDKWQMSFVMPSKYGSDVPLPKDPSVKIREVPRKTVAVIAFSALRTNFVTNYDNVLGSGFVTDEEVRQRELKLRDALKNDRQFQVKKGASVEVAQYNPPFTLPFNRRNEIALEVEKKEE</sequence>
<reference evidence="3" key="1">
    <citation type="submission" date="2013-09" db="EMBL/GenBank/DDBJ databases">
        <title>Corchorus olitorius genome sequencing.</title>
        <authorList>
            <person name="Alam M."/>
            <person name="Haque M.S."/>
            <person name="Islam M.S."/>
            <person name="Emdad E.M."/>
            <person name="Islam M.M."/>
            <person name="Ahmed B."/>
            <person name="Halim A."/>
            <person name="Hossen Q.M.M."/>
            <person name="Hossain M.Z."/>
            <person name="Ahmed R."/>
            <person name="Khan M.M."/>
            <person name="Islam R."/>
            <person name="Rashid M.M."/>
            <person name="Khan S.A."/>
            <person name="Rahman M.S."/>
            <person name="Alam M."/>
            <person name="Yahiya A.S."/>
            <person name="Khan M.S."/>
            <person name="Azam M.S."/>
            <person name="Haque T."/>
            <person name="Lashkar M.Z.H."/>
            <person name="Akhand A.I."/>
            <person name="Morshed G."/>
            <person name="Roy S."/>
            <person name="Uddin K.S."/>
            <person name="Rabeya T."/>
            <person name="Hossain A.S."/>
            <person name="Chowdhury A."/>
            <person name="Snigdha A.R."/>
            <person name="Mortoza M.S."/>
            <person name="Matin S.A."/>
            <person name="Hoque S.M.E."/>
            <person name="Islam M.K."/>
            <person name="Roy D.K."/>
            <person name="Haider R."/>
            <person name="Moosa M.M."/>
            <person name="Elias S.M."/>
            <person name="Hasan A.M."/>
            <person name="Jahan S."/>
            <person name="Shafiuddin M."/>
            <person name="Mahmood N."/>
            <person name="Shommy N.S."/>
        </authorList>
    </citation>
    <scope>NUCLEOTIDE SEQUENCE [LARGE SCALE GENOMIC DNA]</scope>
    <source>
        <strain evidence="3">cv. O-4</strain>
    </source>
</reference>
<evidence type="ECO:0000256" key="1">
    <source>
        <dbReference type="ARBA" id="ARBA00009817"/>
    </source>
</evidence>
<comment type="caution">
    <text evidence="2">The sequence shown here is derived from an EMBL/GenBank/DDBJ whole genome shotgun (WGS) entry which is preliminary data.</text>
</comment>
<dbReference type="OrthoDB" id="6424451at2759"/>
<evidence type="ECO:0000313" key="2">
    <source>
        <dbReference type="EMBL" id="OMO68361.1"/>
    </source>
</evidence>
<dbReference type="Proteomes" id="UP000187203">
    <property type="component" value="Unassembled WGS sequence"/>
</dbReference>
<proteinExistence type="inferred from homology"/>
<gene>
    <name evidence="2" type="ORF">COLO4_29728</name>
</gene>
<protein>
    <submittedName>
        <fullName evidence="2">SOUL heme-binding protein</fullName>
    </submittedName>
</protein>
<keyword evidence="3" id="KW-1185">Reference proteome</keyword>
<comment type="similarity">
    <text evidence="1">Belongs to the HEBP family.</text>
</comment>
<dbReference type="SUPFAM" id="SSF55136">
    <property type="entry name" value="Probable bacterial effector-binding domain"/>
    <property type="match status" value="2"/>
</dbReference>
<dbReference type="InterPro" id="IPR011256">
    <property type="entry name" value="Reg_factor_effector_dom_sf"/>
</dbReference>
<dbReference type="Gene3D" id="3.20.80.10">
    <property type="entry name" value="Regulatory factor, effector binding domain"/>
    <property type="match status" value="2"/>
</dbReference>
<evidence type="ECO:0000313" key="3">
    <source>
        <dbReference type="Proteomes" id="UP000187203"/>
    </source>
</evidence>
<accession>A0A1R3HDI5</accession>
<dbReference type="AlphaFoldDB" id="A0A1R3HDI5"/>
<dbReference type="InterPro" id="IPR006917">
    <property type="entry name" value="SOUL_heme-bd"/>
</dbReference>
<dbReference type="EMBL" id="AWUE01020396">
    <property type="protein sequence ID" value="OMO68361.1"/>
    <property type="molecule type" value="Genomic_DNA"/>
</dbReference>
<name>A0A1R3HDI5_9ROSI</name>